<evidence type="ECO:0000256" key="1">
    <source>
        <dbReference type="SAM" id="MobiDB-lite"/>
    </source>
</evidence>
<comment type="caution">
    <text evidence="2">The sequence shown here is derived from an EMBL/GenBank/DDBJ whole genome shotgun (WGS) entry which is preliminary data.</text>
</comment>
<feature type="region of interest" description="Disordered" evidence="1">
    <location>
        <begin position="125"/>
        <end position="146"/>
    </location>
</feature>
<dbReference type="Proteomes" id="UP000298030">
    <property type="component" value="Unassembled WGS sequence"/>
</dbReference>
<keyword evidence="3" id="KW-1185">Reference proteome</keyword>
<organism evidence="2 3">
    <name type="scientific">Coprinellus micaceus</name>
    <name type="common">Glistening ink-cap mushroom</name>
    <name type="synonym">Coprinus micaceus</name>
    <dbReference type="NCBI Taxonomy" id="71717"/>
    <lineage>
        <taxon>Eukaryota</taxon>
        <taxon>Fungi</taxon>
        <taxon>Dikarya</taxon>
        <taxon>Basidiomycota</taxon>
        <taxon>Agaricomycotina</taxon>
        <taxon>Agaricomycetes</taxon>
        <taxon>Agaricomycetidae</taxon>
        <taxon>Agaricales</taxon>
        <taxon>Agaricineae</taxon>
        <taxon>Psathyrellaceae</taxon>
        <taxon>Coprinellus</taxon>
    </lineage>
</organism>
<dbReference type="AlphaFoldDB" id="A0A4Y7S848"/>
<accession>A0A4Y7S848</accession>
<reference evidence="2 3" key="1">
    <citation type="journal article" date="2019" name="Nat. Ecol. Evol.">
        <title>Megaphylogeny resolves global patterns of mushroom evolution.</title>
        <authorList>
            <person name="Varga T."/>
            <person name="Krizsan K."/>
            <person name="Foldi C."/>
            <person name="Dima B."/>
            <person name="Sanchez-Garcia M."/>
            <person name="Sanchez-Ramirez S."/>
            <person name="Szollosi G.J."/>
            <person name="Szarkandi J.G."/>
            <person name="Papp V."/>
            <person name="Albert L."/>
            <person name="Andreopoulos W."/>
            <person name="Angelini C."/>
            <person name="Antonin V."/>
            <person name="Barry K.W."/>
            <person name="Bougher N.L."/>
            <person name="Buchanan P."/>
            <person name="Buyck B."/>
            <person name="Bense V."/>
            <person name="Catcheside P."/>
            <person name="Chovatia M."/>
            <person name="Cooper J."/>
            <person name="Damon W."/>
            <person name="Desjardin D."/>
            <person name="Finy P."/>
            <person name="Geml J."/>
            <person name="Haridas S."/>
            <person name="Hughes K."/>
            <person name="Justo A."/>
            <person name="Karasinski D."/>
            <person name="Kautmanova I."/>
            <person name="Kiss B."/>
            <person name="Kocsube S."/>
            <person name="Kotiranta H."/>
            <person name="LaButti K.M."/>
            <person name="Lechner B.E."/>
            <person name="Liimatainen K."/>
            <person name="Lipzen A."/>
            <person name="Lukacs Z."/>
            <person name="Mihaltcheva S."/>
            <person name="Morgado L.N."/>
            <person name="Niskanen T."/>
            <person name="Noordeloos M.E."/>
            <person name="Ohm R.A."/>
            <person name="Ortiz-Santana B."/>
            <person name="Ovrebo C."/>
            <person name="Racz N."/>
            <person name="Riley R."/>
            <person name="Savchenko A."/>
            <person name="Shiryaev A."/>
            <person name="Soop K."/>
            <person name="Spirin V."/>
            <person name="Szebenyi C."/>
            <person name="Tomsovsky M."/>
            <person name="Tulloss R.E."/>
            <person name="Uehling J."/>
            <person name="Grigoriev I.V."/>
            <person name="Vagvolgyi C."/>
            <person name="Papp T."/>
            <person name="Martin F.M."/>
            <person name="Miettinen O."/>
            <person name="Hibbett D.S."/>
            <person name="Nagy L.G."/>
        </authorList>
    </citation>
    <scope>NUCLEOTIDE SEQUENCE [LARGE SCALE GENOMIC DNA]</scope>
    <source>
        <strain evidence="2 3">FP101781</strain>
    </source>
</reference>
<proteinExistence type="predicted"/>
<sequence length="146" mass="16205">MAGSEFLCAILLLATVYYPVNKWRRCLCTTLLSWSICSISIAVRLSTLEVRVPFHRILTLTTQSAVQDPSAFSALDTLHIQCNLLGELESEESRQSCIGLIKMFPEVKAVMVRGPTDFRQTRSVLAHPQAQPTRSSHDRSIQTAGA</sequence>
<protein>
    <submittedName>
        <fullName evidence="2">Uncharacterized protein</fullName>
    </submittedName>
</protein>
<gene>
    <name evidence="2" type="ORF">FA13DRAFT_766295</name>
</gene>
<name>A0A4Y7S848_COPMI</name>
<evidence type="ECO:0000313" key="3">
    <source>
        <dbReference type="Proteomes" id="UP000298030"/>
    </source>
</evidence>
<evidence type="ECO:0000313" key="2">
    <source>
        <dbReference type="EMBL" id="TEB17463.1"/>
    </source>
</evidence>
<dbReference type="EMBL" id="QPFP01000303">
    <property type="protein sequence ID" value="TEB17463.1"/>
    <property type="molecule type" value="Genomic_DNA"/>
</dbReference>